<feature type="transmembrane region" description="Helical" evidence="2">
    <location>
        <begin position="95"/>
        <end position="112"/>
    </location>
</feature>
<dbReference type="InterPro" id="IPR026004">
    <property type="entry name" value="Septum_form"/>
</dbReference>
<feature type="compositionally biased region" description="Basic and acidic residues" evidence="1">
    <location>
        <begin position="1"/>
        <end position="10"/>
    </location>
</feature>
<name>A0ABP9NM73_9PSEU</name>
<accession>A0ABP9NM73</accession>
<proteinExistence type="predicted"/>
<feature type="region of interest" description="Disordered" evidence="1">
    <location>
        <begin position="1"/>
        <end position="39"/>
    </location>
</feature>
<feature type="region of interest" description="Disordered" evidence="1">
    <location>
        <begin position="380"/>
        <end position="475"/>
    </location>
</feature>
<reference evidence="5" key="1">
    <citation type="journal article" date="2019" name="Int. J. Syst. Evol. Microbiol.">
        <title>The Global Catalogue of Microorganisms (GCM) 10K type strain sequencing project: providing services to taxonomists for standard genome sequencing and annotation.</title>
        <authorList>
            <consortium name="The Broad Institute Genomics Platform"/>
            <consortium name="The Broad Institute Genome Sequencing Center for Infectious Disease"/>
            <person name="Wu L."/>
            <person name="Ma J."/>
        </authorList>
    </citation>
    <scope>NUCLEOTIDE SEQUENCE [LARGE SCALE GENOMIC DNA]</scope>
    <source>
        <strain evidence="5">JCM 18302</strain>
    </source>
</reference>
<feature type="region of interest" description="Disordered" evidence="1">
    <location>
        <begin position="58"/>
        <end position="89"/>
    </location>
</feature>
<evidence type="ECO:0000313" key="5">
    <source>
        <dbReference type="Proteomes" id="UP001500804"/>
    </source>
</evidence>
<keyword evidence="2" id="KW-1133">Transmembrane helix</keyword>
<dbReference type="EMBL" id="BAABJO010000016">
    <property type="protein sequence ID" value="GAA5126911.1"/>
    <property type="molecule type" value="Genomic_DNA"/>
</dbReference>
<feature type="compositionally biased region" description="Pro residues" evidence="1">
    <location>
        <begin position="73"/>
        <end position="86"/>
    </location>
</feature>
<organism evidence="4 5">
    <name type="scientific">Pseudonocardia adelaidensis</name>
    <dbReference type="NCBI Taxonomy" id="648754"/>
    <lineage>
        <taxon>Bacteria</taxon>
        <taxon>Bacillati</taxon>
        <taxon>Actinomycetota</taxon>
        <taxon>Actinomycetes</taxon>
        <taxon>Pseudonocardiales</taxon>
        <taxon>Pseudonocardiaceae</taxon>
        <taxon>Pseudonocardia</taxon>
    </lineage>
</organism>
<comment type="caution">
    <text evidence="4">The sequence shown here is derived from an EMBL/GenBank/DDBJ whole genome shotgun (WGS) entry which is preliminary data.</text>
</comment>
<evidence type="ECO:0000313" key="4">
    <source>
        <dbReference type="EMBL" id="GAA5126911.1"/>
    </source>
</evidence>
<keyword evidence="2" id="KW-0812">Transmembrane</keyword>
<sequence length="475" mass="48991">MMTADMDRLTAPHGRPPMPQNAGAPHLRPARRPGGAPTVVVPNVNRLAAARAAAFSDVGPAARTGRHSVPAPSARPAPPPPPPSRTPEPRLVRRMVIGVLVGSLTMLGVATLDSFAGATVPVLGTLAALPAAAGSSAHEVPPPPATPGTCLMWSRPDAADTEVVDCAQPHLFEQAGSVTLASDMALPDDRQWRQLVNERCEPVVVDYLRGKYDPDGRFRVGALKPSASKWADGDRELRCGVQSASRSGALLPLSGRAAESDQAAVQEPGTCLAIDGRTIGDPVDCTGPHAVETVGVVDLSEKFPDAFPAVGDQDAFLQPQCAEIAGKYAGDADAISDKGLTVYWDNITEESWKAGSRKVNCNLAALLPDRSGFAPVTGPVKGDVVVGDEPAPPATSTPGSPVPSTPAPPTDGPPAEELPTATPTPAPTSEPPADEKPEKPEKPTATPAAPQKPEEPEKPEAPQATLLPAPADAGP</sequence>
<evidence type="ECO:0000256" key="1">
    <source>
        <dbReference type="SAM" id="MobiDB-lite"/>
    </source>
</evidence>
<protein>
    <recommendedName>
        <fullName evidence="3">Septum formation-related domain-containing protein</fullName>
    </recommendedName>
</protein>
<evidence type="ECO:0000256" key="2">
    <source>
        <dbReference type="SAM" id="Phobius"/>
    </source>
</evidence>
<keyword evidence="5" id="KW-1185">Reference proteome</keyword>
<gene>
    <name evidence="4" type="ORF">GCM10023320_43500</name>
</gene>
<feature type="compositionally biased region" description="Pro residues" evidence="1">
    <location>
        <begin position="390"/>
        <end position="412"/>
    </location>
</feature>
<keyword evidence="2" id="KW-0472">Membrane</keyword>
<dbReference type="Pfam" id="PF13845">
    <property type="entry name" value="Septum_form"/>
    <property type="match status" value="1"/>
</dbReference>
<dbReference type="Proteomes" id="UP001500804">
    <property type="component" value="Unassembled WGS sequence"/>
</dbReference>
<feature type="domain" description="Septum formation-related" evidence="3">
    <location>
        <begin position="147"/>
        <end position="361"/>
    </location>
</feature>
<evidence type="ECO:0000259" key="3">
    <source>
        <dbReference type="Pfam" id="PF13845"/>
    </source>
</evidence>
<feature type="compositionally biased region" description="Basic and acidic residues" evidence="1">
    <location>
        <begin position="433"/>
        <end position="442"/>
    </location>
</feature>